<dbReference type="WBParaSite" id="ASIM_0000773501-mRNA-1">
    <property type="protein sequence ID" value="ASIM_0000773501-mRNA-1"/>
    <property type="gene ID" value="ASIM_0000773501"/>
</dbReference>
<evidence type="ECO:0000256" key="1">
    <source>
        <dbReference type="SAM" id="MobiDB-lite"/>
    </source>
</evidence>
<evidence type="ECO:0000313" key="2">
    <source>
        <dbReference type="EMBL" id="VDK29346.1"/>
    </source>
</evidence>
<protein>
    <submittedName>
        <fullName evidence="4">Ovule protein</fullName>
    </submittedName>
</protein>
<gene>
    <name evidence="2" type="ORF">ASIM_LOCUS7503</name>
</gene>
<reference evidence="2 3" key="2">
    <citation type="submission" date="2018-11" db="EMBL/GenBank/DDBJ databases">
        <authorList>
            <consortium name="Pathogen Informatics"/>
        </authorList>
    </citation>
    <scope>NUCLEOTIDE SEQUENCE [LARGE SCALE GENOMIC DNA]</scope>
</reference>
<feature type="region of interest" description="Disordered" evidence="1">
    <location>
        <begin position="1"/>
        <end position="57"/>
    </location>
</feature>
<keyword evidence="3" id="KW-1185">Reference proteome</keyword>
<proteinExistence type="predicted"/>
<dbReference type="Proteomes" id="UP000267096">
    <property type="component" value="Unassembled WGS sequence"/>
</dbReference>
<dbReference type="AlphaFoldDB" id="A0A0M3JJB6"/>
<sequence>MNTVKSSVLRGRNFAVKDPENTVHNANEQSKSESPEAPEKHVGENAVDAASEVDKSDEKQLPAINGVVDEAATNGSSYEHCIKF</sequence>
<reference evidence="4" key="1">
    <citation type="submission" date="2017-02" db="UniProtKB">
        <authorList>
            <consortium name="WormBaseParasite"/>
        </authorList>
    </citation>
    <scope>IDENTIFICATION</scope>
</reference>
<evidence type="ECO:0000313" key="4">
    <source>
        <dbReference type="WBParaSite" id="ASIM_0000773501-mRNA-1"/>
    </source>
</evidence>
<accession>A0A0M3JJB6</accession>
<name>A0A0M3JJB6_ANISI</name>
<dbReference type="EMBL" id="UYRR01018254">
    <property type="protein sequence ID" value="VDK29346.1"/>
    <property type="molecule type" value="Genomic_DNA"/>
</dbReference>
<feature type="compositionally biased region" description="Basic and acidic residues" evidence="1">
    <location>
        <begin position="30"/>
        <end position="43"/>
    </location>
</feature>
<organism evidence="4">
    <name type="scientific">Anisakis simplex</name>
    <name type="common">Herring worm</name>
    <dbReference type="NCBI Taxonomy" id="6269"/>
    <lineage>
        <taxon>Eukaryota</taxon>
        <taxon>Metazoa</taxon>
        <taxon>Ecdysozoa</taxon>
        <taxon>Nematoda</taxon>
        <taxon>Chromadorea</taxon>
        <taxon>Rhabditida</taxon>
        <taxon>Spirurina</taxon>
        <taxon>Ascaridomorpha</taxon>
        <taxon>Ascaridoidea</taxon>
        <taxon>Anisakidae</taxon>
        <taxon>Anisakis</taxon>
        <taxon>Anisakis simplex complex</taxon>
    </lineage>
</organism>
<evidence type="ECO:0000313" key="3">
    <source>
        <dbReference type="Proteomes" id="UP000267096"/>
    </source>
</evidence>